<organism evidence="1 2">
    <name type="scientific">Zarea fungicola</name>
    <dbReference type="NCBI Taxonomy" id="93591"/>
    <lineage>
        <taxon>Eukaryota</taxon>
        <taxon>Fungi</taxon>
        <taxon>Dikarya</taxon>
        <taxon>Ascomycota</taxon>
        <taxon>Pezizomycotina</taxon>
        <taxon>Sordariomycetes</taxon>
        <taxon>Hypocreomycetidae</taxon>
        <taxon>Hypocreales</taxon>
        <taxon>Cordycipitaceae</taxon>
        <taxon>Zarea</taxon>
    </lineage>
</organism>
<accession>A0ACC1MPN0</accession>
<dbReference type="EMBL" id="JANJQO010002060">
    <property type="protein sequence ID" value="KAJ2968229.1"/>
    <property type="molecule type" value="Genomic_DNA"/>
</dbReference>
<comment type="caution">
    <text evidence="1">The sequence shown here is derived from an EMBL/GenBank/DDBJ whole genome shotgun (WGS) entry which is preliminary data.</text>
</comment>
<name>A0ACC1MPN0_9HYPO</name>
<sequence>MAEAHGFAGHAYGDAGILAYRLANEHSENQIGKLESSRYTEREPRFRAVGSATELYQPSKSTQPGSNLVPSRARREQQRWLLKSHPEAAMGNFSYHELLDEEMSRSKTAETSNGRPLFSVGTMPAITNRQESTPVAFLASVAGESGQFLRLAVAEQADWFWGESKDAFLQVPEIDNSQGEKEAIWSADGLPITQVKYAEGLANQYYVRWLLVQKQTSTAILQPEYHPTPLPGTRATGKAAPDGSVTLVKANPILQLHHADTGGNAHADAVFSPAAFGQAPLLAVIDECGFWSIWTLMGISRVDLESTSVDRRHCGHINDGLLPEFPAKHKYRAENHGLLVISEPKEAVRDPLNMDSRRAQTRHPPSTAPVLLMWNGDVLQAVDLHSGAFVSPLKRFWAPEGRNKHILDVQQDPATKSRFFILTQDSLVWAEIEREQKRPIILHTVPHVGTSSKRLKMATCASDDGTVMVFTTSADTSQMAVHWFRTRRDGGIARWHRQVRSLPETGTLPTPSAIYQISVAPLKLHMSEAEYPSGVGSNYKREGVEFFQTTVMFENLGMRCGIYATVCSSDQDILLPSKHTAKSLQKQERQMKKRRQRFLQHFENAFVLPDRMTEKELAAVVQAQDEVKDEGPALKEPEIKVPQPTSEPGQKGLPRDLLEAIQDMFEANEPGNRAPLATWYQLAEAVGDDAELGDVNNGMETEIENLFDAVDENKIIAQVRRFHGKEPADALIGFSYLYAEYCHFWLDDPELRVSTQVQDARKAWIAEVARNILFSSYGVLIQDVPVFGPQNLDESQRSQGREPPSSVPPTSSPRSSQASVEPPESTFGTDAALARLYLLAPSLSSAEITPSKPHNLLSYWPAERGHDTEGYVSTVAIASDDKFRGARERLQRKEAKRKSHVDKFRLQSMMRQSLGRDHDRDDEMRGSSPGPARVQIMSSQAGPSSSQTQARSVPPVTMSQPVSGAFGDRKKKSKPKRKSGFRYCREGKDMSHSHCHDEHGGHGHDHEHDHSDDITPALQSSLYEQINFDEIVTLNESQRDAGKAIVKKTWAERLELNPELESDADEQLLMTVPFTAQIKLHAILIRTSPGECAPKTLKLFINQESLDFEAAEESDPVQTLELSQTSDVQEIPVKRALFGKVQRLGLFFADNFGDGDEDVSRISYIGFKGEWTRLGKAPTNIIYEAAAQPGDHKVKGTNVNAMGSGIGGRGPGV</sequence>
<dbReference type="Proteomes" id="UP001143910">
    <property type="component" value="Unassembled WGS sequence"/>
</dbReference>
<evidence type="ECO:0000313" key="1">
    <source>
        <dbReference type="EMBL" id="KAJ2968229.1"/>
    </source>
</evidence>
<proteinExistence type="predicted"/>
<evidence type="ECO:0000313" key="2">
    <source>
        <dbReference type="Proteomes" id="UP001143910"/>
    </source>
</evidence>
<keyword evidence="2" id="KW-1185">Reference proteome</keyword>
<gene>
    <name evidence="1" type="ORF">NQ176_g9283</name>
</gene>
<protein>
    <submittedName>
        <fullName evidence="1">Uncharacterized protein</fullName>
    </submittedName>
</protein>
<reference evidence="1" key="1">
    <citation type="submission" date="2022-08" db="EMBL/GenBank/DDBJ databases">
        <title>Genome Sequence of Lecanicillium fungicola.</title>
        <authorList>
            <person name="Buettner E."/>
        </authorList>
    </citation>
    <scope>NUCLEOTIDE SEQUENCE</scope>
    <source>
        <strain evidence="1">Babe33</strain>
    </source>
</reference>